<dbReference type="InterPro" id="IPR018200">
    <property type="entry name" value="USP_CS"/>
</dbReference>
<dbReference type="InterPro" id="IPR028889">
    <property type="entry name" value="USP"/>
</dbReference>
<evidence type="ECO:0000256" key="7">
    <source>
        <dbReference type="ARBA" id="ARBA00022807"/>
    </source>
</evidence>
<keyword evidence="6" id="KW-0378">Hydrolase</keyword>
<accession>A0A427AJS3</accession>
<dbReference type="PANTHER" id="PTHR21646:SF24">
    <property type="entry name" value="UBIQUITIN CARBOXYL-TERMINAL HYDROLASE"/>
    <property type="match status" value="1"/>
</dbReference>
<dbReference type="GO" id="GO:0006508">
    <property type="term" value="P:proteolysis"/>
    <property type="evidence" value="ECO:0007669"/>
    <property type="project" value="UniProtKB-KW"/>
</dbReference>
<comment type="catalytic activity">
    <reaction evidence="1">
        <text>Thiol-dependent hydrolysis of ester, thioester, amide, peptide and isopeptide bonds formed by the C-terminal Gly of ubiquitin (a 76-residue protein attached to proteins as an intracellular targeting signal).</text>
        <dbReference type="EC" id="3.4.19.12"/>
    </reaction>
</comment>
<comment type="similarity">
    <text evidence="2">Belongs to the peptidase C19 family.</text>
</comment>
<dbReference type="SUPFAM" id="SSF54001">
    <property type="entry name" value="Cysteine proteinases"/>
    <property type="match status" value="1"/>
</dbReference>
<dbReference type="AlphaFoldDB" id="A0A427AJS3"/>
<dbReference type="EMBL" id="AMZH03002179">
    <property type="protein sequence ID" value="RRT76495.1"/>
    <property type="molecule type" value="Genomic_DNA"/>
</dbReference>
<evidence type="ECO:0000256" key="4">
    <source>
        <dbReference type="ARBA" id="ARBA00022670"/>
    </source>
</evidence>
<gene>
    <name evidence="9" type="ORF">B296_00012748</name>
</gene>
<evidence type="ECO:0000313" key="10">
    <source>
        <dbReference type="Proteomes" id="UP000287651"/>
    </source>
</evidence>
<name>A0A427AJS3_ENSVE</name>
<protein>
    <recommendedName>
        <fullName evidence="3">ubiquitinyl hydrolase 1</fullName>
        <ecNumber evidence="3">3.4.19.12</ecNumber>
    </recommendedName>
</protein>
<evidence type="ECO:0000259" key="8">
    <source>
        <dbReference type="PROSITE" id="PS50235"/>
    </source>
</evidence>
<keyword evidence="5" id="KW-0833">Ubl conjugation pathway</keyword>
<dbReference type="Gene3D" id="3.90.70.10">
    <property type="entry name" value="Cysteine proteinases"/>
    <property type="match status" value="1"/>
</dbReference>
<dbReference type="InterPro" id="IPR001394">
    <property type="entry name" value="Peptidase_C19_UCH"/>
</dbReference>
<comment type="caution">
    <text evidence="9">The sequence shown here is derived from an EMBL/GenBank/DDBJ whole genome shotgun (WGS) entry which is preliminary data.</text>
</comment>
<evidence type="ECO:0000256" key="6">
    <source>
        <dbReference type="ARBA" id="ARBA00022801"/>
    </source>
</evidence>
<dbReference type="EC" id="3.4.19.12" evidence="3"/>
<evidence type="ECO:0000256" key="3">
    <source>
        <dbReference type="ARBA" id="ARBA00012759"/>
    </source>
</evidence>
<organism evidence="9 10">
    <name type="scientific">Ensete ventricosum</name>
    <name type="common">Abyssinian banana</name>
    <name type="synonym">Musa ensete</name>
    <dbReference type="NCBI Taxonomy" id="4639"/>
    <lineage>
        <taxon>Eukaryota</taxon>
        <taxon>Viridiplantae</taxon>
        <taxon>Streptophyta</taxon>
        <taxon>Embryophyta</taxon>
        <taxon>Tracheophyta</taxon>
        <taxon>Spermatophyta</taxon>
        <taxon>Magnoliopsida</taxon>
        <taxon>Liliopsida</taxon>
        <taxon>Zingiberales</taxon>
        <taxon>Musaceae</taxon>
        <taxon>Ensete</taxon>
    </lineage>
</organism>
<dbReference type="Pfam" id="PF00443">
    <property type="entry name" value="UCH"/>
    <property type="match status" value="1"/>
</dbReference>
<dbReference type="InterPro" id="IPR038765">
    <property type="entry name" value="Papain-like_cys_pep_sf"/>
</dbReference>
<dbReference type="Proteomes" id="UP000287651">
    <property type="component" value="Unassembled WGS sequence"/>
</dbReference>
<reference evidence="9 10" key="1">
    <citation type="journal article" date="2014" name="Agronomy (Basel)">
        <title>A Draft Genome Sequence for Ensete ventricosum, the Drought-Tolerant Tree Against Hunger.</title>
        <authorList>
            <person name="Harrison J."/>
            <person name="Moore K.A."/>
            <person name="Paszkiewicz K."/>
            <person name="Jones T."/>
            <person name="Grant M."/>
            <person name="Ambacheew D."/>
            <person name="Muzemil S."/>
            <person name="Studholme D.J."/>
        </authorList>
    </citation>
    <scope>NUCLEOTIDE SEQUENCE [LARGE SCALE GENOMIC DNA]</scope>
</reference>
<proteinExistence type="inferred from homology"/>
<dbReference type="PROSITE" id="PS00973">
    <property type="entry name" value="USP_2"/>
    <property type="match status" value="1"/>
</dbReference>
<evidence type="ECO:0000256" key="2">
    <source>
        <dbReference type="ARBA" id="ARBA00009085"/>
    </source>
</evidence>
<keyword evidence="7" id="KW-0788">Thiol protease</keyword>
<evidence type="ECO:0000313" key="9">
    <source>
        <dbReference type="EMBL" id="RRT76495.1"/>
    </source>
</evidence>
<evidence type="ECO:0000256" key="5">
    <source>
        <dbReference type="ARBA" id="ARBA00022786"/>
    </source>
</evidence>
<sequence>MHVTSMMQLIEVQGWENLTQLVEVNLELKGISMDKKGSTMGSQIQMDEIVSPIRYCPCCKKHQQAVKKLDLWRLPEVMVIHLMRFSYSQHKENKLETFVDYPVDDLDMSPYVSSGGTDKASYHYRLYAISNHYGSLGGGHYTAYVYDEGVDGWFKFDDENVVYIDEVDDVKTSAAYLLFYRRV</sequence>
<dbReference type="GO" id="GO:0004843">
    <property type="term" value="F:cysteine-type deubiquitinase activity"/>
    <property type="evidence" value="ECO:0007669"/>
    <property type="project" value="UniProtKB-EC"/>
</dbReference>
<evidence type="ECO:0000256" key="1">
    <source>
        <dbReference type="ARBA" id="ARBA00000707"/>
    </source>
</evidence>
<dbReference type="PANTHER" id="PTHR21646">
    <property type="entry name" value="UBIQUITIN CARBOXYL-TERMINAL HYDROLASE"/>
    <property type="match status" value="1"/>
</dbReference>
<keyword evidence="4" id="KW-0645">Protease</keyword>
<dbReference type="InterPro" id="IPR050185">
    <property type="entry name" value="Ub_carboxyl-term_hydrolase"/>
</dbReference>
<dbReference type="PROSITE" id="PS50235">
    <property type="entry name" value="USP_3"/>
    <property type="match status" value="1"/>
</dbReference>
<dbReference type="GO" id="GO:0016579">
    <property type="term" value="P:protein deubiquitination"/>
    <property type="evidence" value="ECO:0007669"/>
    <property type="project" value="InterPro"/>
</dbReference>
<feature type="domain" description="USP" evidence="8">
    <location>
        <begin position="1"/>
        <end position="183"/>
    </location>
</feature>